<dbReference type="GO" id="GO:0016787">
    <property type="term" value="F:hydrolase activity"/>
    <property type="evidence" value="ECO:0007669"/>
    <property type="project" value="UniProtKB-KW"/>
</dbReference>
<evidence type="ECO:0000313" key="3">
    <source>
        <dbReference type="EMBL" id="CAI6358140.1"/>
    </source>
</evidence>
<dbReference type="Gene3D" id="4.10.60.10">
    <property type="entry name" value="Zinc finger, CCHC-type"/>
    <property type="match status" value="1"/>
</dbReference>
<sequence>MKINDSRTARFKNVPRPVQAEVLTKTDSPKSIVVNKLPSSAVNPKHSSQKVKARCYNCGSFEHISPACTKPKRPKGSCFKCGSADHQINQCSSDQFPADSQHQQAPSNSAMVLQQSDVVTPAYVINIDVKFNNSLLSNILAVVDTGSPISLIREQVLPEHTKIVTSPINSGIVGSELIILSQMYVDVFQPNIGDPLNIRLNVVPNDTIKCYCLLGRDFLSHPRVIFGVNNGSFEIEIKRSDII</sequence>
<dbReference type="InterPro" id="IPR018061">
    <property type="entry name" value="Retropepsins"/>
</dbReference>
<keyword evidence="1" id="KW-0378">Hydrolase</keyword>
<protein>
    <recommendedName>
        <fullName evidence="2">CCHC-type domain-containing protein</fullName>
    </recommendedName>
</protein>
<dbReference type="Pfam" id="PF00098">
    <property type="entry name" value="zf-CCHC"/>
    <property type="match status" value="2"/>
</dbReference>
<feature type="domain" description="CCHC-type" evidence="2">
    <location>
        <begin position="54"/>
        <end position="70"/>
    </location>
</feature>
<dbReference type="SUPFAM" id="SSF57756">
    <property type="entry name" value="Retrovirus zinc finger-like domains"/>
    <property type="match status" value="1"/>
</dbReference>
<dbReference type="SMART" id="SM00343">
    <property type="entry name" value="ZnF_C2HC"/>
    <property type="match status" value="2"/>
</dbReference>
<organism evidence="3 4">
    <name type="scientific">Macrosiphum euphorbiae</name>
    <name type="common">potato aphid</name>
    <dbReference type="NCBI Taxonomy" id="13131"/>
    <lineage>
        <taxon>Eukaryota</taxon>
        <taxon>Metazoa</taxon>
        <taxon>Ecdysozoa</taxon>
        <taxon>Arthropoda</taxon>
        <taxon>Hexapoda</taxon>
        <taxon>Insecta</taxon>
        <taxon>Pterygota</taxon>
        <taxon>Neoptera</taxon>
        <taxon>Paraneoptera</taxon>
        <taxon>Hemiptera</taxon>
        <taxon>Sternorrhyncha</taxon>
        <taxon>Aphidomorpha</taxon>
        <taxon>Aphidoidea</taxon>
        <taxon>Aphididae</taxon>
        <taxon>Macrosiphini</taxon>
        <taxon>Macrosiphum</taxon>
    </lineage>
</organism>
<dbReference type="AlphaFoldDB" id="A0AAV0WPZ2"/>
<dbReference type="Proteomes" id="UP001160148">
    <property type="component" value="Unassembled WGS sequence"/>
</dbReference>
<reference evidence="3 4" key="1">
    <citation type="submission" date="2023-01" db="EMBL/GenBank/DDBJ databases">
        <authorList>
            <person name="Whitehead M."/>
        </authorList>
    </citation>
    <scope>NUCLEOTIDE SEQUENCE [LARGE SCALE GENOMIC DNA]</scope>
</reference>
<dbReference type="GO" id="GO:0008270">
    <property type="term" value="F:zinc ion binding"/>
    <property type="evidence" value="ECO:0007669"/>
    <property type="project" value="InterPro"/>
</dbReference>
<comment type="caution">
    <text evidence="3">The sequence shown here is derived from an EMBL/GenBank/DDBJ whole genome shotgun (WGS) entry which is preliminary data.</text>
</comment>
<proteinExistence type="predicted"/>
<evidence type="ECO:0000313" key="4">
    <source>
        <dbReference type="Proteomes" id="UP001160148"/>
    </source>
</evidence>
<dbReference type="InterPro" id="IPR001878">
    <property type="entry name" value="Znf_CCHC"/>
</dbReference>
<keyword evidence="4" id="KW-1185">Reference proteome</keyword>
<dbReference type="SUPFAM" id="SSF50630">
    <property type="entry name" value="Acid proteases"/>
    <property type="match status" value="1"/>
</dbReference>
<dbReference type="InterPro" id="IPR021109">
    <property type="entry name" value="Peptidase_aspartic_dom_sf"/>
</dbReference>
<dbReference type="EMBL" id="CARXXK010000002">
    <property type="protein sequence ID" value="CAI6358140.1"/>
    <property type="molecule type" value="Genomic_DNA"/>
</dbReference>
<dbReference type="Gene3D" id="2.40.70.10">
    <property type="entry name" value="Acid Proteases"/>
    <property type="match status" value="1"/>
</dbReference>
<evidence type="ECO:0000256" key="1">
    <source>
        <dbReference type="ARBA" id="ARBA00022801"/>
    </source>
</evidence>
<dbReference type="GO" id="GO:0003676">
    <property type="term" value="F:nucleic acid binding"/>
    <property type="evidence" value="ECO:0007669"/>
    <property type="project" value="InterPro"/>
</dbReference>
<dbReference type="InterPro" id="IPR036875">
    <property type="entry name" value="Znf_CCHC_sf"/>
</dbReference>
<gene>
    <name evidence="3" type="ORF">MEUPH1_LOCUS13690</name>
</gene>
<evidence type="ECO:0000259" key="2">
    <source>
        <dbReference type="SMART" id="SM00343"/>
    </source>
</evidence>
<accession>A0AAV0WPZ2</accession>
<dbReference type="Pfam" id="PF00077">
    <property type="entry name" value="RVP"/>
    <property type="match status" value="1"/>
</dbReference>
<name>A0AAV0WPZ2_9HEMI</name>
<feature type="domain" description="CCHC-type" evidence="2">
    <location>
        <begin position="77"/>
        <end position="93"/>
    </location>
</feature>